<proteinExistence type="predicted"/>
<dbReference type="GO" id="GO:0005739">
    <property type="term" value="C:mitochondrion"/>
    <property type="evidence" value="ECO:0007669"/>
    <property type="project" value="TreeGrafter"/>
</dbReference>
<dbReference type="GO" id="GO:0006843">
    <property type="term" value="P:mitochondrial citrate transmembrane transport"/>
    <property type="evidence" value="ECO:0007669"/>
    <property type="project" value="TreeGrafter"/>
</dbReference>
<dbReference type="PANTHER" id="PTHR46982:SF1">
    <property type="entry name" value="CITRATE_OXOGLUTARATE CARRIER PROTEIN"/>
    <property type="match status" value="1"/>
</dbReference>
<evidence type="ECO:0000256" key="4">
    <source>
        <dbReference type="ARBA" id="ARBA00022989"/>
    </source>
</evidence>
<evidence type="ECO:0000256" key="2">
    <source>
        <dbReference type="ARBA" id="ARBA00022692"/>
    </source>
</evidence>
<evidence type="ECO:0000256" key="5">
    <source>
        <dbReference type="ARBA" id="ARBA00023136"/>
    </source>
</evidence>
<dbReference type="GO" id="GO:0005371">
    <property type="term" value="F:tricarboxylate secondary active transmembrane transporter activity"/>
    <property type="evidence" value="ECO:0007669"/>
    <property type="project" value="TreeGrafter"/>
</dbReference>
<comment type="subcellular location">
    <subcellularLocation>
        <location evidence="1">Membrane</location>
    </subcellularLocation>
</comment>
<evidence type="ECO:0000256" key="3">
    <source>
        <dbReference type="ARBA" id="ARBA00022792"/>
    </source>
</evidence>
<dbReference type="InterPro" id="IPR053017">
    <property type="entry name" value="Mito_Cit/Oxoglu_Carrier"/>
</dbReference>
<keyword evidence="5" id="KW-0472">Membrane</keyword>
<organism evidence="6">
    <name type="scientific">Petromyces alliaceus</name>
    <name type="common">Aspergillus alliaceus</name>
    <dbReference type="NCBI Taxonomy" id="209559"/>
    <lineage>
        <taxon>Eukaryota</taxon>
        <taxon>Fungi</taxon>
        <taxon>Dikarya</taxon>
        <taxon>Ascomycota</taxon>
        <taxon>Pezizomycotina</taxon>
        <taxon>Eurotiomycetes</taxon>
        <taxon>Eurotiomycetidae</taxon>
        <taxon>Eurotiales</taxon>
        <taxon>Aspergillaceae</taxon>
        <taxon>Aspergillus</taxon>
        <taxon>Aspergillus subgen. Circumdati</taxon>
    </lineage>
</organism>
<evidence type="ECO:0000313" key="6">
    <source>
        <dbReference type="EMBL" id="KAE8385351.1"/>
    </source>
</evidence>
<keyword evidence="4" id="KW-1133">Transmembrane helix</keyword>
<accession>A0A5N7BU42</accession>
<evidence type="ECO:0000256" key="1">
    <source>
        <dbReference type="ARBA" id="ARBA00004370"/>
    </source>
</evidence>
<name>A0A5N7BU42_PETAA</name>
<gene>
    <name evidence="6" type="ORF">BDV23DRAFT_19259</name>
</gene>
<dbReference type="SUPFAM" id="SSF103506">
    <property type="entry name" value="Mitochondrial carrier"/>
    <property type="match status" value="1"/>
</dbReference>
<protein>
    <submittedName>
        <fullName evidence="6">Uncharacterized protein</fullName>
    </submittedName>
</protein>
<keyword evidence="3" id="KW-0999">Mitochondrion inner membrane</keyword>
<sequence length="117" mass="12776">MYGSSVSRGQKKTLLLTQFSSVPQCPICSSNMSAFHHSTPDARVKKREIGASNLLLGASLNMFEVTTLGQPLEVVKTTMAANRSDSFITALRRVWSRGGIAGCMLPTLTMIHEPSYR</sequence>
<dbReference type="Proteomes" id="UP000326877">
    <property type="component" value="Unassembled WGS sequence"/>
</dbReference>
<dbReference type="PANTHER" id="PTHR46982">
    <property type="entry name" value="CITRATE/OXOGLUTARATE CARRIER PROTEIN"/>
    <property type="match status" value="1"/>
</dbReference>
<dbReference type="AlphaFoldDB" id="A0A5N7BU42"/>
<dbReference type="Gene3D" id="1.50.40.10">
    <property type="entry name" value="Mitochondrial carrier domain"/>
    <property type="match status" value="1"/>
</dbReference>
<dbReference type="InterPro" id="IPR023395">
    <property type="entry name" value="MCP_dom_sf"/>
</dbReference>
<dbReference type="OrthoDB" id="10253709at2759"/>
<dbReference type="GO" id="GO:0015742">
    <property type="term" value="P:alpha-ketoglutarate transport"/>
    <property type="evidence" value="ECO:0007669"/>
    <property type="project" value="TreeGrafter"/>
</dbReference>
<reference evidence="6" key="1">
    <citation type="submission" date="2019-04" db="EMBL/GenBank/DDBJ databases">
        <title>Friends and foes A comparative genomics studyof 23 Aspergillus species from section Flavi.</title>
        <authorList>
            <consortium name="DOE Joint Genome Institute"/>
            <person name="Kjaerbolling I."/>
            <person name="Vesth T."/>
            <person name="Frisvad J.C."/>
            <person name="Nybo J.L."/>
            <person name="Theobald S."/>
            <person name="Kildgaard S."/>
            <person name="Isbrandt T."/>
            <person name="Kuo A."/>
            <person name="Sato A."/>
            <person name="Lyhne E.K."/>
            <person name="Kogle M.E."/>
            <person name="Wiebenga A."/>
            <person name="Kun R.S."/>
            <person name="Lubbers R.J."/>
            <person name="Makela M.R."/>
            <person name="Barry K."/>
            <person name="Chovatia M."/>
            <person name="Clum A."/>
            <person name="Daum C."/>
            <person name="Haridas S."/>
            <person name="He G."/>
            <person name="LaButti K."/>
            <person name="Lipzen A."/>
            <person name="Mondo S."/>
            <person name="Riley R."/>
            <person name="Salamov A."/>
            <person name="Simmons B.A."/>
            <person name="Magnuson J.K."/>
            <person name="Henrissat B."/>
            <person name="Mortensen U.H."/>
            <person name="Larsen T.O."/>
            <person name="Devries R.P."/>
            <person name="Grigoriev I.V."/>
            <person name="Machida M."/>
            <person name="Baker S.E."/>
            <person name="Andersen M.R."/>
        </authorList>
    </citation>
    <scope>NUCLEOTIDE SEQUENCE [LARGE SCALE GENOMIC DNA]</scope>
    <source>
        <strain evidence="6">IBT 14317</strain>
    </source>
</reference>
<keyword evidence="2" id="KW-0812">Transmembrane</keyword>
<dbReference type="GO" id="GO:0016020">
    <property type="term" value="C:membrane"/>
    <property type="evidence" value="ECO:0007669"/>
    <property type="project" value="UniProtKB-SubCell"/>
</dbReference>
<keyword evidence="3" id="KW-0496">Mitochondrion</keyword>
<dbReference type="EMBL" id="ML735337">
    <property type="protein sequence ID" value="KAE8385351.1"/>
    <property type="molecule type" value="Genomic_DNA"/>
</dbReference>